<evidence type="ECO:0000256" key="3">
    <source>
        <dbReference type="ARBA" id="ARBA00009850"/>
    </source>
</evidence>
<evidence type="ECO:0000256" key="6">
    <source>
        <dbReference type="ARBA" id="ARBA00022801"/>
    </source>
</evidence>
<feature type="binding site" evidence="7">
    <location>
        <position position="46"/>
    </location>
    <ligand>
        <name>substrate</name>
    </ligand>
</feature>
<gene>
    <name evidence="10" type="primary">uraH</name>
    <name evidence="10" type="ORF">HHL15_10805</name>
</gene>
<feature type="domain" description="Transthyretin/hydroxyisourate hydrolase" evidence="9">
    <location>
        <begin position="4"/>
        <end position="117"/>
    </location>
</feature>
<evidence type="ECO:0000259" key="9">
    <source>
        <dbReference type="Pfam" id="PF00576"/>
    </source>
</evidence>
<dbReference type="AlphaFoldDB" id="A0A848G4X2"/>
<proteinExistence type="inferred from homology"/>
<comment type="similarity">
    <text evidence="3 8">Belongs to the transthyretin family. 5-hydroxyisourate hydrolase subfamily.</text>
</comment>
<dbReference type="Pfam" id="PF00576">
    <property type="entry name" value="Transthyretin"/>
    <property type="match status" value="1"/>
</dbReference>
<sequence>MGRLTTHVLDTARGCPAAGMAYALHAVAADGSRRTLCRGLTNHDGRAAAPLLEGDALVAGNYELVFEVAAYFAAAGVPQAEPPFLDSVPLAFGIADPAAHYHVPLLVSPWSYSTYRGS</sequence>
<dbReference type="EMBL" id="JABBGA010000007">
    <property type="protein sequence ID" value="NML26230.1"/>
    <property type="molecule type" value="Genomic_DNA"/>
</dbReference>
<evidence type="ECO:0000256" key="4">
    <source>
        <dbReference type="ARBA" id="ARBA00011881"/>
    </source>
</evidence>
<dbReference type="GO" id="GO:0033971">
    <property type="term" value="F:hydroxyisourate hydrolase activity"/>
    <property type="evidence" value="ECO:0007669"/>
    <property type="project" value="UniProtKB-EC"/>
</dbReference>
<evidence type="ECO:0000256" key="1">
    <source>
        <dbReference type="ARBA" id="ARBA00001043"/>
    </source>
</evidence>
<evidence type="ECO:0000256" key="5">
    <source>
        <dbReference type="ARBA" id="ARBA00022631"/>
    </source>
</evidence>
<protein>
    <recommendedName>
        <fullName evidence="8">5-hydroxyisourate hydrolase</fullName>
        <shortName evidence="8">HIU hydrolase</shortName>
        <shortName evidence="8">HIUHase</shortName>
        <ecNumber evidence="8">3.5.2.17</ecNumber>
    </recommendedName>
</protein>
<comment type="function">
    <text evidence="2">Catalyzes the hydrolysis of 5-hydroxyisourate (HIU) to 2-oxo-4-hydroxy-4-carboxy-5-ureidoimidazoline (OHCU).</text>
</comment>
<keyword evidence="6 8" id="KW-0378">Hydrolase</keyword>
<feature type="binding site" evidence="7">
    <location>
        <position position="7"/>
    </location>
    <ligand>
        <name>substrate</name>
    </ligand>
</feature>
<keyword evidence="5 8" id="KW-0659">Purine metabolism</keyword>
<comment type="subunit">
    <text evidence="4 8">Homotetramer.</text>
</comment>
<accession>A0A848G4X2</accession>
<dbReference type="PANTHER" id="PTHR10395:SF7">
    <property type="entry name" value="5-HYDROXYISOURATE HYDROLASE"/>
    <property type="match status" value="1"/>
</dbReference>
<organism evidence="10 11">
    <name type="scientific">Zoogloea dura</name>
    <dbReference type="NCBI Taxonomy" id="2728840"/>
    <lineage>
        <taxon>Bacteria</taxon>
        <taxon>Pseudomonadati</taxon>
        <taxon>Pseudomonadota</taxon>
        <taxon>Betaproteobacteria</taxon>
        <taxon>Rhodocyclales</taxon>
        <taxon>Zoogloeaceae</taxon>
        <taxon>Zoogloea</taxon>
    </lineage>
</organism>
<evidence type="ECO:0000313" key="10">
    <source>
        <dbReference type="EMBL" id="NML26230.1"/>
    </source>
</evidence>
<comment type="catalytic activity">
    <reaction evidence="1 8">
        <text>5-hydroxyisourate + H2O = 5-hydroxy-2-oxo-4-ureido-2,5-dihydro-1H-imidazole-5-carboxylate + H(+)</text>
        <dbReference type="Rhea" id="RHEA:23736"/>
        <dbReference type="ChEBI" id="CHEBI:15377"/>
        <dbReference type="ChEBI" id="CHEBI:15378"/>
        <dbReference type="ChEBI" id="CHEBI:18072"/>
        <dbReference type="ChEBI" id="CHEBI:58639"/>
        <dbReference type="EC" id="3.5.2.17"/>
    </reaction>
</comment>
<dbReference type="InterPro" id="IPR036817">
    <property type="entry name" value="Transthyretin/HIU_hydrolase_sf"/>
</dbReference>
<dbReference type="SUPFAM" id="SSF49472">
    <property type="entry name" value="Transthyretin (synonym: prealbumin)"/>
    <property type="match status" value="1"/>
</dbReference>
<evidence type="ECO:0000256" key="8">
    <source>
        <dbReference type="RuleBase" id="RU361270"/>
    </source>
</evidence>
<evidence type="ECO:0000256" key="2">
    <source>
        <dbReference type="ARBA" id="ARBA00002704"/>
    </source>
</evidence>
<dbReference type="PROSITE" id="PS00769">
    <property type="entry name" value="TRANSTHYRETIN_2"/>
    <property type="match status" value="1"/>
</dbReference>
<reference evidence="10 11" key="1">
    <citation type="submission" date="2020-04" db="EMBL/GenBank/DDBJ databases">
        <title>Zoogloea sp. G-4-1-14 isolated from soil.</title>
        <authorList>
            <person name="Dahal R.H."/>
        </authorList>
    </citation>
    <scope>NUCLEOTIDE SEQUENCE [LARGE SCALE GENOMIC DNA]</scope>
    <source>
        <strain evidence="10 11">G-4-1-14</strain>
    </source>
</reference>
<dbReference type="InterPro" id="IPR023416">
    <property type="entry name" value="Transthyretin/HIU_hydrolase_d"/>
</dbReference>
<dbReference type="InterPro" id="IPR014306">
    <property type="entry name" value="Hydroxyisourate_hydrolase"/>
</dbReference>
<keyword evidence="11" id="KW-1185">Reference proteome</keyword>
<feature type="binding site" evidence="7">
    <location>
        <position position="115"/>
    </location>
    <ligand>
        <name>substrate</name>
    </ligand>
</feature>
<dbReference type="PRINTS" id="PR00189">
    <property type="entry name" value="TRNSTHYRETIN"/>
</dbReference>
<dbReference type="NCBIfam" id="TIGR02962">
    <property type="entry name" value="hdxy_isourate"/>
    <property type="match status" value="1"/>
</dbReference>
<dbReference type="CDD" id="cd05822">
    <property type="entry name" value="TLP_HIUase"/>
    <property type="match status" value="1"/>
</dbReference>
<name>A0A848G4X2_9RHOO</name>
<evidence type="ECO:0000313" key="11">
    <source>
        <dbReference type="Proteomes" id="UP000580043"/>
    </source>
</evidence>
<evidence type="ECO:0000256" key="7">
    <source>
        <dbReference type="PIRSR" id="PIRSR600895-51"/>
    </source>
</evidence>
<comment type="caution">
    <text evidence="10">The sequence shown here is derived from an EMBL/GenBank/DDBJ whole genome shotgun (WGS) entry which is preliminary data.</text>
</comment>
<dbReference type="PANTHER" id="PTHR10395">
    <property type="entry name" value="URICASE AND TRANSTHYRETIN-RELATED"/>
    <property type="match status" value="1"/>
</dbReference>
<dbReference type="EC" id="3.5.2.17" evidence="8"/>
<dbReference type="FunFam" id="2.60.40.180:FF:000005">
    <property type="entry name" value="5-hydroxyisourate hydrolase"/>
    <property type="match status" value="1"/>
</dbReference>
<dbReference type="GO" id="GO:0006144">
    <property type="term" value="P:purine nucleobase metabolic process"/>
    <property type="evidence" value="ECO:0007669"/>
    <property type="project" value="UniProtKB-KW"/>
</dbReference>
<dbReference type="Gene3D" id="2.60.40.180">
    <property type="entry name" value="Transthyretin/hydroxyisourate hydrolase domain"/>
    <property type="match status" value="1"/>
</dbReference>
<dbReference type="InterPro" id="IPR000895">
    <property type="entry name" value="Transthyretin/HIU_hydrolase"/>
</dbReference>
<dbReference type="InterPro" id="IPR023419">
    <property type="entry name" value="Transthyretin_CS"/>
</dbReference>
<dbReference type="RefSeq" id="WP_169145771.1">
    <property type="nucleotide sequence ID" value="NZ_JABBGA010000007.1"/>
</dbReference>
<dbReference type="Proteomes" id="UP000580043">
    <property type="component" value="Unassembled WGS sequence"/>
</dbReference>